<evidence type="ECO:0000259" key="5">
    <source>
        <dbReference type="Pfam" id="PF05193"/>
    </source>
</evidence>
<feature type="domain" description="Peptidase M16 C-terminal" evidence="5">
    <location>
        <begin position="221"/>
        <end position="351"/>
    </location>
</feature>
<name>A0A1H7QFV4_STIAU</name>
<evidence type="ECO:0000256" key="2">
    <source>
        <dbReference type="SAM" id="MobiDB-lite"/>
    </source>
</evidence>
<dbReference type="OrthoDB" id="9811314at2"/>
<dbReference type="Pfam" id="PF00675">
    <property type="entry name" value="Peptidase_M16"/>
    <property type="match status" value="1"/>
</dbReference>
<dbReference type="SUPFAM" id="SSF63411">
    <property type="entry name" value="LuxS/MPP-like metallohydrolase"/>
    <property type="match status" value="2"/>
</dbReference>
<dbReference type="InterPro" id="IPR011765">
    <property type="entry name" value="Pept_M16_N"/>
</dbReference>
<dbReference type="InterPro" id="IPR007863">
    <property type="entry name" value="Peptidase_M16_C"/>
</dbReference>
<organism evidence="6 7">
    <name type="scientific">Stigmatella aurantiaca</name>
    <dbReference type="NCBI Taxonomy" id="41"/>
    <lineage>
        <taxon>Bacteria</taxon>
        <taxon>Pseudomonadati</taxon>
        <taxon>Myxococcota</taxon>
        <taxon>Myxococcia</taxon>
        <taxon>Myxococcales</taxon>
        <taxon>Cystobacterineae</taxon>
        <taxon>Archangiaceae</taxon>
        <taxon>Stigmatella</taxon>
    </lineage>
</organism>
<protein>
    <submittedName>
        <fullName evidence="6">Zinc protease</fullName>
    </submittedName>
</protein>
<dbReference type="InterPro" id="IPR050361">
    <property type="entry name" value="MPP/UQCRC_Complex"/>
</dbReference>
<feature type="domain" description="Peptidase M16 N-terminal" evidence="4">
    <location>
        <begin position="66"/>
        <end position="179"/>
    </location>
</feature>
<dbReference type="EMBL" id="FOAP01000006">
    <property type="protein sequence ID" value="SEL46786.1"/>
    <property type="molecule type" value="Genomic_DNA"/>
</dbReference>
<dbReference type="RefSeq" id="WP_075006831.1">
    <property type="nucleotide sequence ID" value="NZ_FOAP01000006.1"/>
</dbReference>
<feature type="signal peptide" evidence="3">
    <location>
        <begin position="1"/>
        <end position="21"/>
    </location>
</feature>
<keyword evidence="3" id="KW-0732">Signal</keyword>
<dbReference type="GO" id="GO:0008233">
    <property type="term" value="F:peptidase activity"/>
    <property type="evidence" value="ECO:0007669"/>
    <property type="project" value="UniProtKB-KW"/>
</dbReference>
<feature type="region of interest" description="Disordered" evidence="2">
    <location>
        <begin position="22"/>
        <end position="44"/>
    </location>
</feature>
<dbReference type="PROSITE" id="PS51257">
    <property type="entry name" value="PROKAR_LIPOPROTEIN"/>
    <property type="match status" value="1"/>
</dbReference>
<dbReference type="PANTHER" id="PTHR11851:SF49">
    <property type="entry name" value="MITOCHONDRIAL-PROCESSING PEPTIDASE SUBUNIT ALPHA"/>
    <property type="match status" value="1"/>
</dbReference>
<dbReference type="Proteomes" id="UP000182719">
    <property type="component" value="Unassembled WGS sequence"/>
</dbReference>
<dbReference type="PANTHER" id="PTHR11851">
    <property type="entry name" value="METALLOPROTEASE"/>
    <property type="match status" value="1"/>
</dbReference>
<sequence length="535" mass="58416">MNASPRFGLFLAASVWLGGCAATSRTAPPTPPETAPSPTPAAPAALPAAMTVPAVPLRRPAPLETVVLSNPQSPIVSFRLVFHTGSVDDPPGREGLTALTANLLSQGGTRELTSSQLLEVLFPMAAELEAFTDKEFTTFSGRVHKDFLPRFLKVFTDVLIEPRYEPSEFERLRTDALNTLRNTLRNEDDEELGKVGLDALLFRGHPYAHFVGGTAQGLQAITLDELKVHARRVFTQDRLVIGLAGPVDAALQQSLTSRLSALPATGAPRVALPPVTARPGAALVLQKSTLSTAISLGFATPMRRGDPDFFPVALALSYLGEHRQTHGLLFQELREKRGLNYGDYAYAEHFIQQSGTTFARPNLARTQQDISLWLRPVVPATAVFATHGVLYYLGQLVQHGIPRDAFEQTRGFLLSYTRLWEQTDPRRLGYALDSLFYGTPDFLGSYRKALEQMTPESVHEAVRRRLRPEALSFVFVTQDAPALVTGLTAQAPTPLTYASAKPPAVLEADQAILQQPLPLRPDAIEVLPASTFMEQ</sequence>
<proteinExistence type="inferred from homology"/>
<keyword evidence="7" id="KW-1185">Reference proteome</keyword>
<dbReference type="GO" id="GO:0046872">
    <property type="term" value="F:metal ion binding"/>
    <property type="evidence" value="ECO:0007669"/>
    <property type="project" value="InterPro"/>
</dbReference>
<evidence type="ECO:0000256" key="1">
    <source>
        <dbReference type="ARBA" id="ARBA00007261"/>
    </source>
</evidence>
<evidence type="ECO:0000259" key="4">
    <source>
        <dbReference type="Pfam" id="PF00675"/>
    </source>
</evidence>
<dbReference type="AlphaFoldDB" id="A0A1H7QFV4"/>
<dbReference type="InterPro" id="IPR011249">
    <property type="entry name" value="Metalloenz_LuxS/M16"/>
</dbReference>
<dbReference type="Pfam" id="PF05193">
    <property type="entry name" value="Peptidase_M16_C"/>
    <property type="match status" value="1"/>
</dbReference>
<keyword evidence="6" id="KW-0645">Protease</keyword>
<reference evidence="7" key="1">
    <citation type="submission" date="2016-10" db="EMBL/GenBank/DDBJ databases">
        <authorList>
            <person name="Varghese N."/>
            <person name="Submissions S."/>
        </authorList>
    </citation>
    <scope>NUCLEOTIDE SEQUENCE [LARGE SCALE GENOMIC DNA]</scope>
    <source>
        <strain evidence="7">DSM 17044</strain>
    </source>
</reference>
<gene>
    <name evidence="6" type="ORF">SAMN05444354_106125</name>
</gene>
<feature type="compositionally biased region" description="Pro residues" evidence="2">
    <location>
        <begin position="28"/>
        <end position="41"/>
    </location>
</feature>
<evidence type="ECO:0000313" key="6">
    <source>
        <dbReference type="EMBL" id="SEL46786.1"/>
    </source>
</evidence>
<comment type="similarity">
    <text evidence="1">Belongs to the peptidase M16 family.</text>
</comment>
<keyword evidence="6" id="KW-0378">Hydrolase</keyword>
<accession>A0A1H7QFV4</accession>
<dbReference type="Gene3D" id="3.30.830.10">
    <property type="entry name" value="Metalloenzyme, LuxS/M16 peptidase-like"/>
    <property type="match status" value="2"/>
</dbReference>
<evidence type="ECO:0000256" key="3">
    <source>
        <dbReference type="SAM" id="SignalP"/>
    </source>
</evidence>
<dbReference type="GO" id="GO:0006508">
    <property type="term" value="P:proteolysis"/>
    <property type="evidence" value="ECO:0007669"/>
    <property type="project" value="UniProtKB-KW"/>
</dbReference>
<feature type="chain" id="PRO_5010249251" evidence="3">
    <location>
        <begin position="22"/>
        <end position="535"/>
    </location>
</feature>
<evidence type="ECO:0000313" key="7">
    <source>
        <dbReference type="Proteomes" id="UP000182719"/>
    </source>
</evidence>